<keyword evidence="4" id="KW-1185">Reference proteome</keyword>
<reference evidence="3 4" key="1">
    <citation type="journal article" date="2018" name="BMC Genomics">
        <title>The genome of Naegleria lovaniensis, the basis for a comparative approach to unravel pathogenicity factors of the human pathogenic amoeba N. fowleri.</title>
        <authorList>
            <person name="Liechti N."/>
            <person name="Schurch N."/>
            <person name="Bruggmann R."/>
            <person name="Wittwer M."/>
        </authorList>
    </citation>
    <scope>NUCLEOTIDE SEQUENCE [LARGE SCALE GENOMIC DNA]</scope>
    <source>
        <strain evidence="3 4">ATCC 30569</strain>
    </source>
</reference>
<organism evidence="3 4">
    <name type="scientific">Naegleria lovaniensis</name>
    <name type="common">Amoeba</name>
    <dbReference type="NCBI Taxonomy" id="51637"/>
    <lineage>
        <taxon>Eukaryota</taxon>
        <taxon>Discoba</taxon>
        <taxon>Heterolobosea</taxon>
        <taxon>Tetramitia</taxon>
        <taxon>Eutetramitia</taxon>
        <taxon>Vahlkampfiidae</taxon>
        <taxon>Naegleria</taxon>
    </lineage>
</organism>
<dbReference type="RefSeq" id="XP_044541889.1">
    <property type="nucleotide sequence ID" value="XM_044689511.1"/>
</dbReference>
<proteinExistence type="predicted"/>
<feature type="coiled-coil region" evidence="1">
    <location>
        <begin position="391"/>
        <end position="461"/>
    </location>
</feature>
<evidence type="ECO:0000313" key="4">
    <source>
        <dbReference type="Proteomes" id="UP000816034"/>
    </source>
</evidence>
<dbReference type="EMBL" id="PYSW02000069">
    <property type="protein sequence ID" value="KAG2372714.1"/>
    <property type="molecule type" value="Genomic_DNA"/>
</dbReference>
<feature type="compositionally biased region" description="Polar residues" evidence="2">
    <location>
        <begin position="229"/>
        <end position="242"/>
    </location>
</feature>
<keyword evidence="1" id="KW-0175">Coiled coil</keyword>
<feature type="coiled-coil region" evidence="1">
    <location>
        <begin position="494"/>
        <end position="584"/>
    </location>
</feature>
<comment type="caution">
    <text evidence="3">The sequence shown here is derived from an EMBL/GenBank/DDBJ whole genome shotgun (WGS) entry which is preliminary data.</text>
</comment>
<feature type="region of interest" description="Disordered" evidence="2">
    <location>
        <begin position="303"/>
        <end position="372"/>
    </location>
</feature>
<feature type="compositionally biased region" description="Acidic residues" evidence="2">
    <location>
        <begin position="1"/>
        <end position="16"/>
    </location>
</feature>
<sequence>MDYEQDLSSSDEESSETGEVIMNHFHDDMDSINIASPPSSEDHHNSPQQQISMEETSSNVATTPLQESTLAQASESSKDLNNGIHRDTPSLSSTTPKPLNPLIPTLITSPLTASASPSKLLQLSPRAQYHPPNIHLNIDNLLHHGSERLASPSRALVNNIIHHLTPHHLSPRYQPVVSDVSTEDEDASGMNMLNDDEEELNILIDHSTQQRVVPSKSKSPPPSHGFRGTSPTLKASSYSGNLSGDDEEDDDEEELEENIESDEEDEIIDINSPPEEDQVEGFNLSKEDLMDELNRSNARLAYAESKDEEDEEQSLMNIGETKRNRRRRRRSTSPLTGTISNITETVVTTPSNNRESESNFQTPGNAKTNFPSKEDEATYYKRKYLETCHDLQVLSESYAKYQKRSEELEEEYDAELERYENLLQKSDLKINILLEQVKRLKEEIEEKNSTHSLEIERMIHELKRSNESEKFSLDLIKDIESSNGVLEQKLSMIEKDYERKLKEESNKQKELQHSLDEMKLTAAETIEKLKSENSRLENDLSHLRTAFESVSQSSSEIARLNCENDRLSKIVEEKDLELSQLKNLHEKKKMLFKKARESKAVMAAQPKKNDETWNTILNTCKSLSEGISACQHVVQHVASSLDTTGPPVVHSIQ</sequence>
<accession>A0AA88GBF4</accession>
<gene>
    <name evidence="3" type="ORF">C9374_013615</name>
</gene>
<protein>
    <submittedName>
        <fullName evidence="3">Uncharacterized protein</fullName>
    </submittedName>
</protein>
<evidence type="ECO:0000256" key="1">
    <source>
        <dbReference type="SAM" id="Coils"/>
    </source>
</evidence>
<dbReference type="GeneID" id="68106068"/>
<feature type="region of interest" description="Disordered" evidence="2">
    <location>
        <begin position="207"/>
        <end position="279"/>
    </location>
</feature>
<feature type="region of interest" description="Disordered" evidence="2">
    <location>
        <begin position="1"/>
        <end position="103"/>
    </location>
</feature>
<dbReference type="AlphaFoldDB" id="A0AA88GBF4"/>
<dbReference type="Proteomes" id="UP000816034">
    <property type="component" value="Unassembled WGS sequence"/>
</dbReference>
<name>A0AA88GBF4_NAELO</name>
<feature type="compositionally biased region" description="Acidic residues" evidence="2">
    <location>
        <begin position="244"/>
        <end position="279"/>
    </location>
</feature>
<evidence type="ECO:0000256" key="2">
    <source>
        <dbReference type="SAM" id="MobiDB-lite"/>
    </source>
</evidence>
<evidence type="ECO:0000313" key="3">
    <source>
        <dbReference type="EMBL" id="KAG2372714.1"/>
    </source>
</evidence>
<feature type="compositionally biased region" description="Polar residues" evidence="2">
    <location>
        <begin position="332"/>
        <end position="371"/>
    </location>
</feature>
<feature type="compositionally biased region" description="Polar residues" evidence="2">
    <location>
        <begin position="46"/>
        <end position="75"/>
    </location>
</feature>